<feature type="coiled-coil region" evidence="2">
    <location>
        <begin position="28"/>
        <end position="55"/>
    </location>
</feature>
<dbReference type="CDD" id="cd16894">
    <property type="entry name" value="MltD-like"/>
    <property type="match status" value="1"/>
</dbReference>
<evidence type="ECO:0000259" key="4">
    <source>
        <dbReference type="PROSITE" id="PS51782"/>
    </source>
</evidence>
<evidence type="ECO:0000256" key="1">
    <source>
        <dbReference type="ARBA" id="ARBA00007734"/>
    </source>
</evidence>
<organism evidence="5 6">
    <name type="scientific">Pseudoluteimonas lycopersici</name>
    <dbReference type="NCBI Taxonomy" id="1324796"/>
    <lineage>
        <taxon>Bacteria</taxon>
        <taxon>Pseudomonadati</taxon>
        <taxon>Pseudomonadota</taxon>
        <taxon>Gammaproteobacteria</taxon>
        <taxon>Lysobacterales</taxon>
        <taxon>Lysobacteraceae</taxon>
        <taxon>Pseudoluteimonas</taxon>
    </lineage>
</organism>
<dbReference type="PANTHER" id="PTHR37423">
    <property type="entry name" value="SOLUBLE LYTIC MUREIN TRANSGLYCOSYLASE-RELATED"/>
    <property type="match status" value="1"/>
</dbReference>
<dbReference type="CDD" id="cd00118">
    <property type="entry name" value="LysM"/>
    <property type="match status" value="1"/>
</dbReference>
<dbReference type="InterPro" id="IPR023346">
    <property type="entry name" value="Lysozyme-like_dom_sf"/>
</dbReference>
<dbReference type="SMART" id="SM00257">
    <property type="entry name" value="LysM"/>
    <property type="match status" value="1"/>
</dbReference>
<dbReference type="InterPro" id="IPR008258">
    <property type="entry name" value="Transglycosylase_SLT_dom_1"/>
</dbReference>
<dbReference type="OrthoDB" id="9815002at2"/>
<comment type="similarity">
    <text evidence="1">Belongs to the transglycosylase Slt family.</text>
</comment>
<evidence type="ECO:0000313" key="6">
    <source>
        <dbReference type="Proteomes" id="UP000315891"/>
    </source>
</evidence>
<evidence type="ECO:0000256" key="3">
    <source>
        <dbReference type="SAM" id="SignalP"/>
    </source>
</evidence>
<proteinExistence type="inferred from homology"/>
<evidence type="ECO:0000313" key="5">
    <source>
        <dbReference type="EMBL" id="QDQ72709.1"/>
    </source>
</evidence>
<dbReference type="SUPFAM" id="SSF53955">
    <property type="entry name" value="Lysozyme-like"/>
    <property type="match status" value="1"/>
</dbReference>
<protein>
    <submittedName>
        <fullName evidence="5">LysM peptidoglycan-binding domain-containing protein</fullName>
    </submittedName>
</protein>
<dbReference type="AlphaFoldDB" id="A0A516V2G1"/>
<sequence length="508" mass="55474">MPMPIPSHRPAHVVACLLLAASFAIPALARDNSRVEALNQRMAQAETQYTQALDDADAGDEGAKPRADAALKQMESVVSDCGRTRGCDLQAILATYKRLLERPVADDMDDEDDDLDPVDVTGNGVPANANADALLDADNRRFVQRVQFNPAVQAGIRRWLTDMRPALLASYENFEYLKPQMAPAFQRAGLPEALLFGIMAKESNGKVHAVSRAGAAGPLQFMPSTGRTYGLGNDGSGFDTRYDPRSAAQAAASYLQQRYLELNNSIELSLAAYNGGEGRALRVFQSSGGRSFWDSDVYDQFPAETRDYVPMVIAAAWLYLHPREYGLRWPRVSSNPSSMRLQRPTSLNELGICLGNARYNDGYLRALRNLNPRYDVNAPLPAGTMLTVTTRIAGLYGRYCVQGERADLARQLMASDARTAVVQVGDIAPVPGPDSNGVPTTIATGKPTAAKPKPAKAKTHTVRRGETLTQVAQQYQCDMRELAKANGIKPPRYMVRPGQKLKLEGCRN</sequence>
<accession>A0A516V2G1</accession>
<keyword evidence="2" id="KW-0175">Coiled coil</keyword>
<dbReference type="PROSITE" id="PS51782">
    <property type="entry name" value="LYSM"/>
    <property type="match status" value="1"/>
</dbReference>
<dbReference type="RefSeq" id="WP_143878224.1">
    <property type="nucleotide sequence ID" value="NZ_BAABLZ010000002.1"/>
</dbReference>
<dbReference type="PANTHER" id="PTHR37423:SF2">
    <property type="entry name" value="MEMBRANE-BOUND LYTIC MUREIN TRANSGLYCOSYLASE C"/>
    <property type="match status" value="1"/>
</dbReference>
<reference evidence="5 6" key="1">
    <citation type="submission" date="2019-07" db="EMBL/GenBank/DDBJ databases">
        <title>Lysobacter weifangensis sp. nov., isolated from bensulfuron-methyl contaminated farmland soil.</title>
        <authorList>
            <person name="Zhao H."/>
        </authorList>
    </citation>
    <scope>NUCLEOTIDE SEQUENCE [LARGE SCALE GENOMIC DNA]</scope>
    <source>
        <strain evidence="5 6">CC-Bw-6</strain>
    </source>
</reference>
<dbReference type="Pfam" id="PF01476">
    <property type="entry name" value="LysM"/>
    <property type="match status" value="1"/>
</dbReference>
<keyword evidence="6" id="KW-1185">Reference proteome</keyword>
<keyword evidence="3" id="KW-0732">Signal</keyword>
<dbReference type="Pfam" id="PF01464">
    <property type="entry name" value="SLT"/>
    <property type="match status" value="1"/>
</dbReference>
<gene>
    <name evidence="5" type="ORF">FNZ56_01875</name>
</gene>
<feature type="domain" description="LysM" evidence="4">
    <location>
        <begin position="458"/>
        <end position="503"/>
    </location>
</feature>
<dbReference type="Gene3D" id="1.10.530.10">
    <property type="match status" value="1"/>
</dbReference>
<name>A0A516V2G1_9GAMM</name>
<feature type="signal peptide" evidence="3">
    <location>
        <begin position="1"/>
        <end position="29"/>
    </location>
</feature>
<dbReference type="EMBL" id="CP041742">
    <property type="protein sequence ID" value="QDQ72709.1"/>
    <property type="molecule type" value="Genomic_DNA"/>
</dbReference>
<dbReference type="InterPro" id="IPR018392">
    <property type="entry name" value="LysM"/>
</dbReference>
<dbReference type="InterPro" id="IPR036779">
    <property type="entry name" value="LysM_dom_sf"/>
</dbReference>
<dbReference type="Gene3D" id="3.10.350.10">
    <property type="entry name" value="LysM domain"/>
    <property type="match status" value="1"/>
</dbReference>
<feature type="chain" id="PRO_5022090014" evidence="3">
    <location>
        <begin position="30"/>
        <end position="508"/>
    </location>
</feature>
<evidence type="ECO:0000256" key="2">
    <source>
        <dbReference type="SAM" id="Coils"/>
    </source>
</evidence>
<dbReference type="SUPFAM" id="SSF54106">
    <property type="entry name" value="LysM domain"/>
    <property type="match status" value="1"/>
</dbReference>
<dbReference type="Proteomes" id="UP000315891">
    <property type="component" value="Chromosome"/>
</dbReference>